<evidence type="ECO:0000313" key="13">
    <source>
        <dbReference type="Proteomes" id="UP000694906"/>
    </source>
</evidence>
<evidence type="ECO:0000256" key="4">
    <source>
        <dbReference type="ARBA" id="ARBA00022692"/>
    </source>
</evidence>
<gene>
    <name evidence="14" type="primary">Slc30a10</name>
</gene>
<comment type="similarity">
    <text evidence="2">Belongs to the cation diffusion facilitator (CDF) transporter (TC 2.A.4) family. SLC30A subfamily.</text>
</comment>
<feature type="transmembrane region" description="Helical" evidence="10">
    <location>
        <begin position="44"/>
        <end position="61"/>
    </location>
</feature>
<evidence type="ECO:0000313" key="14">
    <source>
        <dbReference type="RefSeq" id="XP_004867451.1"/>
    </source>
</evidence>
<comment type="subcellular location">
    <subcellularLocation>
        <location evidence="1">Membrane</location>
        <topology evidence="1">Multi-pass membrane protein</topology>
    </subcellularLocation>
</comment>
<dbReference type="InterPro" id="IPR027470">
    <property type="entry name" value="Cation_efflux_CTD"/>
</dbReference>
<dbReference type="GO" id="GO:0010312">
    <property type="term" value="P:detoxification of zinc ion"/>
    <property type="evidence" value="ECO:0007669"/>
    <property type="project" value="TreeGrafter"/>
</dbReference>
<dbReference type="AlphaFoldDB" id="A0AAX6Q6Z2"/>
<dbReference type="GO" id="GO:0006828">
    <property type="term" value="P:manganese ion transport"/>
    <property type="evidence" value="ECO:0007669"/>
    <property type="project" value="TreeGrafter"/>
</dbReference>
<dbReference type="KEGG" id="hgl:101708638"/>
<feature type="compositionally biased region" description="Low complexity" evidence="9">
    <location>
        <begin position="163"/>
        <end position="180"/>
    </location>
</feature>
<feature type="domain" description="Cation efflux protein cytoplasmic" evidence="12">
    <location>
        <begin position="290"/>
        <end position="363"/>
    </location>
</feature>
<evidence type="ECO:0000256" key="1">
    <source>
        <dbReference type="ARBA" id="ARBA00004141"/>
    </source>
</evidence>
<accession>A0AAX6Q6Z2</accession>
<dbReference type="Pfam" id="PF01545">
    <property type="entry name" value="Cation_efflux"/>
    <property type="match status" value="1"/>
</dbReference>
<dbReference type="PANTHER" id="PTHR45820">
    <property type="entry name" value="FI23527P1"/>
    <property type="match status" value="1"/>
</dbReference>
<evidence type="ECO:0000256" key="9">
    <source>
        <dbReference type="SAM" id="MobiDB-lite"/>
    </source>
</evidence>
<evidence type="ECO:0000256" key="2">
    <source>
        <dbReference type="ARBA" id="ARBA00008873"/>
    </source>
</evidence>
<evidence type="ECO:0000256" key="8">
    <source>
        <dbReference type="ARBA" id="ARBA00023136"/>
    </source>
</evidence>
<reference evidence="14" key="1">
    <citation type="submission" date="2025-08" db="UniProtKB">
        <authorList>
            <consortium name="RefSeq"/>
        </authorList>
    </citation>
    <scope>IDENTIFICATION</scope>
</reference>
<feature type="domain" description="Cation efflux protein transmembrane" evidence="11">
    <location>
        <begin position="11"/>
        <end position="286"/>
    </location>
</feature>
<dbReference type="RefSeq" id="XP_004867451.1">
    <property type="nucleotide sequence ID" value="XM_004867394.3"/>
</dbReference>
<feature type="transmembrane region" description="Helical" evidence="10">
    <location>
        <begin position="12"/>
        <end position="32"/>
    </location>
</feature>
<dbReference type="CTD" id="55532"/>
<proteinExistence type="inferred from homology"/>
<keyword evidence="3" id="KW-0813">Transport</keyword>
<evidence type="ECO:0000256" key="3">
    <source>
        <dbReference type="ARBA" id="ARBA00022448"/>
    </source>
</evidence>
<feature type="transmembrane region" description="Helical" evidence="10">
    <location>
        <begin position="82"/>
        <end position="102"/>
    </location>
</feature>
<organism evidence="13 14">
    <name type="scientific">Heterocephalus glaber</name>
    <name type="common">Naked mole rat</name>
    <dbReference type="NCBI Taxonomy" id="10181"/>
    <lineage>
        <taxon>Eukaryota</taxon>
        <taxon>Metazoa</taxon>
        <taxon>Chordata</taxon>
        <taxon>Craniata</taxon>
        <taxon>Vertebrata</taxon>
        <taxon>Euteleostomi</taxon>
        <taxon>Mammalia</taxon>
        <taxon>Eutheria</taxon>
        <taxon>Euarchontoglires</taxon>
        <taxon>Glires</taxon>
        <taxon>Rodentia</taxon>
        <taxon>Hystricomorpha</taxon>
        <taxon>Bathyergidae</taxon>
        <taxon>Heterocephalus</taxon>
    </lineage>
</organism>
<name>A0AAX6Q6Z2_HETGA</name>
<keyword evidence="13" id="KW-1185">Reference proteome</keyword>
<dbReference type="SUPFAM" id="SSF161111">
    <property type="entry name" value="Cation efflux protein transmembrane domain-like"/>
    <property type="match status" value="1"/>
</dbReference>
<keyword evidence="6" id="KW-0406">Ion transport</keyword>
<keyword evidence="5" id="KW-0862">Zinc</keyword>
<dbReference type="PANTHER" id="PTHR45820:SF3">
    <property type="entry name" value="CALCIUM_MANGANESE ANTIPORTER SLC30A10"/>
    <property type="match status" value="1"/>
</dbReference>
<evidence type="ECO:0000256" key="5">
    <source>
        <dbReference type="ARBA" id="ARBA00022833"/>
    </source>
</evidence>
<feature type="transmembrane region" description="Helical" evidence="10">
    <location>
        <begin position="114"/>
        <end position="143"/>
    </location>
</feature>
<evidence type="ECO:0000259" key="11">
    <source>
        <dbReference type="Pfam" id="PF01545"/>
    </source>
</evidence>
<dbReference type="Gene3D" id="1.20.1510.10">
    <property type="entry name" value="Cation efflux protein transmembrane domain"/>
    <property type="match status" value="1"/>
</dbReference>
<evidence type="ECO:0000256" key="6">
    <source>
        <dbReference type="ARBA" id="ARBA00022906"/>
    </source>
</evidence>
<dbReference type="NCBIfam" id="TIGR01297">
    <property type="entry name" value="CDF"/>
    <property type="match status" value="1"/>
</dbReference>
<evidence type="ECO:0000256" key="10">
    <source>
        <dbReference type="SAM" id="Phobius"/>
    </source>
</evidence>
<dbReference type="InterPro" id="IPR027469">
    <property type="entry name" value="Cation_efflux_TMD_sf"/>
</dbReference>
<keyword evidence="4 10" id="KW-0812">Transmembrane</keyword>
<dbReference type="GO" id="GO:0006882">
    <property type="term" value="P:intracellular zinc ion homeostasis"/>
    <property type="evidence" value="ECO:0007669"/>
    <property type="project" value="TreeGrafter"/>
</dbReference>
<evidence type="ECO:0000256" key="7">
    <source>
        <dbReference type="ARBA" id="ARBA00022989"/>
    </source>
</evidence>
<dbReference type="InterPro" id="IPR058533">
    <property type="entry name" value="Cation_efflux_TM"/>
</dbReference>
<feature type="transmembrane region" description="Helical" evidence="10">
    <location>
        <begin position="220"/>
        <end position="245"/>
    </location>
</feature>
<keyword evidence="8 10" id="KW-0472">Membrane</keyword>
<dbReference type="Pfam" id="PF16916">
    <property type="entry name" value="ZT_dimer"/>
    <property type="match status" value="1"/>
</dbReference>
<feature type="transmembrane region" description="Helical" evidence="10">
    <location>
        <begin position="257"/>
        <end position="278"/>
    </location>
</feature>
<dbReference type="InterPro" id="IPR002524">
    <property type="entry name" value="Cation_efflux"/>
</dbReference>
<evidence type="ECO:0000259" key="12">
    <source>
        <dbReference type="Pfam" id="PF16916"/>
    </source>
</evidence>
<dbReference type="Proteomes" id="UP000694906">
    <property type="component" value="Unplaced"/>
</dbReference>
<dbReference type="GO" id="GO:0016020">
    <property type="term" value="C:membrane"/>
    <property type="evidence" value="ECO:0007669"/>
    <property type="project" value="UniProtKB-SubCell"/>
</dbReference>
<keyword evidence="6" id="KW-0864">Zinc transport</keyword>
<protein>
    <submittedName>
        <fullName evidence="14">Zinc transporter 10</fullName>
    </submittedName>
</protein>
<dbReference type="GO" id="GO:0005385">
    <property type="term" value="F:zinc ion transmembrane transporter activity"/>
    <property type="evidence" value="ECO:0007669"/>
    <property type="project" value="TreeGrafter"/>
</dbReference>
<dbReference type="GeneID" id="101708638"/>
<sequence>MGRYTGATCRLWAMLVLTGGFFVAELVSGYLGNSIALLSDSFNMLSDLISLCVGLVSGHLARRTRRGLRATYGLVRAEVVGALCNAVFLTALCFTVFVEAVLRLARPERIDDPGLVLVVGALGLAVNVLGLLIFQDCAAWLACCSRARRARRRPRDQDGGPRGAQDPAFAAAPPGPSRAGAQDKGATVIASVAGDSLNTQNEPEETVKKKKSEALNIRGVLLHVMGDALGSVVVVVSAVIFYVLPLESTQPCNWQCYIDPSLTVIMVIIILSSAFPLIKETASILLQMVPPGVNMEELMSRLSAVPGVSGVHEVHVWELVSGKAIATLHAQLWEAQARPDASAELRRIFHGVGVHSVTIQFEREDSPAGPDFLQACSSPCVSRACAEKLCCPPGALPLAHVNGCAERNGGLAPEDQRWAHSTHF</sequence>
<feature type="region of interest" description="Disordered" evidence="9">
    <location>
        <begin position="152"/>
        <end position="182"/>
    </location>
</feature>
<keyword evidence="7 10" id="KW-1133">Transmembrane helix</keyword>